<sequence>MRISLPAVLVLCLAMAGCSTASQVQQGFGDAVTAPLVDLNVRRDQIPTVLLQAQANPYDRRNLNQCTTVAAEVIRLDEALGPDRDEPPAPNGSTLNEQAQDALAKAALDAIKDSTTDFIPYRNWIRILTGAQARSKTVQDAIEAGRLRRAFLKGLGMQLNCAPPASPAWFRPRGGSQR</sequence>
<evidence type="ECO:0000313" key="2">
    <source>
        <dbReference type="EMBL" id="QTC91797.1"/>
    </source>
</evidence>
<dbReference type="EMBL" id="CP062222">
    <property type="protein sequence ID" value="QTC91797.1"/>
    <property type="molecule type" value="Genomic_DNA"/>
</dbReference>
<dbReference type="Proteomes" id="UP000663918">
    <property type="component" value="Chromosome"/>
</dbReference>
<proteinExistence type="predicted"/>
<dbReference type="RefSeq" id="WP_207870970.1">
    <property type="nucleotide sequence ID" value="NZ_CP062222.1"/>
</dbReference>
<dbReference type="KEGG" id="bgoe:IFJ75_02360"/>
<evidence type="ECO:0000313" key="3">
    <source>
        <dbReference type="Proteomes" id="UP000663918"/>
    </source>
</evidence>
<dbReference type="PROSITE" id="PS51257">
    <property type="entry name" value="PROKAR_LIPOPROTEIN"/>
    <property type="match status" value="1"/>
</dbReference>
<protein>
    <recommendedName>
        <fullName evidence="4">Lipoprotein</fullName>
    </recommendedName>
</protein>
<gene>
    <name evidence="2" type="ORF">IFJ75_02360</name>
</gene>
<keyword evidence="1" id="KW-0732">Signal</keyword>
<evidence type="ECO:0008006" key="4">
    <source>
        <dbReference type="Google" id="ProtNLM"/>
    </source>
</evidence>
<feature type="chain" id="PRO_5037133279" description="Lipoprotein" evidence="1">
    <location>
        <begin position="22"/>
        <end position="178"/>
    </location>
</feature>
<feature type="signal peptide" evidence="1">
    <location>
        <begin position="1"/>
        <end position="21"/>
    </location>
</feature>
<dbReference type="AlphaFoldDB" id="A0A975GVT7"/>
<accession>A0A975GVT7</accession>
<evidence type="ECO:0000256" key="1">
    <source>
        <dbReference type="SAM" id="SignalP"/>
    </source>
</evidence>
<reference evidence="2" key="1">
    <citation type="submission" date="2020-09" db="EMBL/GenBank/DDBJ databases">
        <title>Brevundimonas sp. LVF2 isolated from a puddle in Goettingen, Germany.</title>
        <authorList>
            <person name="Friedrich I."/>
            <person name="Klassen A."/>
            <person name="Hannes N."/>
            <person name="Schneider D."/>
            <person name="Hertel R."/>
            <person name="Daniel R."/>
        </authorList>
    </citation>
    <scope>NUCLEOTIDE SEQUENCE</scope>
    <source>
        <strain evidence="2">LVF2</strain>
    </source>
</reference>
<name>A0A975GVT7_9CAUL</name>
<keyword evidence="3" id="KW-1185">Reference proteome</keyword>
<organism evidence="2 3">
    <name type="scientific">Brevundimonas goettingensis</name>
    <dbReference type="NCBI Taxonomy" id="2774190"/>
    <lineage>
        <taxon>Bacteria</taxon>
        <taxon>Pseudomonadati</taxon>
        <taxon>Pseudomonadota</taxon>
        <taxon>Alphaproteobacteria</taxon>
        <taxon>Caulobacterales</taxon>
        <taxon>Caulobacteraceae</taxon>
        <taxon>Brevundimonas</taxon>
    </lineage>
</organism>